<accession>A0ABP7KKC1</accession>
<dbReference type="Gene3D" id="3.10.450.50">
    <property type="match status" value="1"/>
</dbReference>
<dbReference type="EMBL" id="BAABCN010000006">
    <property type="protein sequence ID" value="GAA3880105.1"/>
    <property type="molecule type" value="Genomic_DNA"/>
</dbReference>
<dbReference type="InterPro" id="IPR032710">
    <property type="entry name" value="NTF2-like_dom_sf"/>
</dbReference>
<sequence>MEHENAALMHRVDEALRTGDFPGFLAMHADDVVMHVPGTGPLAGDHVGREGIAALFQEELSMLDGPPEMVPLDALGSDDHAASIMMQRMHRNGHDYEGLQVVVARVRDGHLAEVWFRPQDQVAFDDFFA</sequence>
<dbReference type="InterPro" id="IPR037401">
    <property type="entry name" value="SnoaL-like"/>
</dbReference>
<proteinExistence type="predicted"/>
<keyword evidence="3" id="KW-1185">Reference proteome</keyword>
<feature type="domain" description="SnoaL-like" evidence="1">
    <location>
        <begin position="14"/>
        <end position="113"/>
    </location>
</feature>
<evidence type="ECO:0000313" key="2">
    <source>
        <dbReference type="EMBL" id="GAA3880105.1"/>
    </source>
</evidence>
<dbReference type="RefSeq" id="WP_345066528.1">
    <property type="nucleotide sequence ID" value="NZ_BAABCN010000006.1"/>
</dbReference>
<protein>
    <recommendedName>
        <fullName evidence="1">SnoaL-like domain-containing protein</fullName>
    </recommendedName>
</protein>
<organism evidence="2 3">
    <name type="scientific">Leifsonia kafniensis</name>
    <dbReference type="NCBI Taxonomy" id="475957"/>
    <lineage>
        <taxon>Bacteria</taxon>
        <taxon>Bacillati</taxon>
        <taxon>Actinomycetota</taxon>
        <taxon>Actinomycetes</taxon>
        <taxon>Micrococcales</taxon>
        <taxon>Microbacteriaceae</taxon>
        <taxon>Leifsonia</taxon>
    </lineage>
</organism>
<evidence type="ECO:0000259" key="1">
    <source>
        <dbReference type="Pfam" id="PF12680"/>
    </source>
</evidence>
<dbReference type="Pfam" id="PF12680">
    <property type="entry name" value="SnoaL_2"/>
    <property type="match status" value="1"/>
</dbReference>
<dbReference type="SUPFAM" id="SSF54427">
    <property type="entry name" value="NTF2-like"/>
    <property type="match status" value="1"/>
</dbReference>
<dbReference type="Proteomes" id="UP001501803">
    <property type="component" value="Unassembled WGS sequence"/>
</dbReference>
<evidence type="ECO:0000313" key="3">
    <source>
        <dbReference type="Proteomes" id="UP001501803"/>
    </source>
</evidence>
<reference evidence="3" key="1">
    <citation type="journal article" date="2019" name="Int. J. Syst. Evol. Microbiol.">
        <title>The Global Catalogue of Microorganisms (GCM) 10K type strain sequencing project: providing services to taxonomists for standard genome sequencing and annotation.</title>
        <authorList>
            <consortium name="The Broad Institute Genomics Platform"/>
            <consortium name="The Broad Institute Genome Sequencing Center for Infectious Disease"/>
            <person name="Wu L."/>
            <person name="Ma J."/>
        </authorList>
    </citation>
    <scope>NUCLEOTIDE SEQUENCE [LARGE SCALE GENOMIC DNA]</scope>
    <source>
        <strain evidence="3">JCM 17021</strain>
    </source>
</reference>
<name>A0ABP7KKC1_9MICO</name>
<gene>
    <name evidence="2" type="ORF">GCM10022381_22970</name>
</gene>
<comment type="caution">
    <text evidence="2">The sequence shown here is derived from an EMBL/GenBank/DDBJ whole genome shotgun (WGS) entry which is preliminary data.</text>
</comment>